<dbReference type="Gene3D" id="3.30.450.30">
    <property type="entry name" value="Dynein light chain 2a, cytoplasmic"/>
    <property type="match status" value="1"/>
</dbReference>
<organism evidence="1 2">
    <name type="scientific">Candidula unifasciata</name>
    <dbReference type="NCBI Taxonomy" id="100452"/>
    <lineage>
        <taxon>Eukaryota</taxon>
        <taxon>Metazoa</taxon>
        <taxon>Spiralia</taxon>
        <taxon>Lophotrochozoa</taxon>
        <taxon>Mollusca</taxon>
        <taxon>Gastropoda</taxon>
        <taxon>Heterobranchia</taxon>
        <taxon>Euthyneura</taxon>
        <taxon>Panpulmonata</taxon>
        <taxon>Eupulmonata</taxon>
        <taxon>Stylommatophora</taxon>
        <taxon>Helicina</taxon>
        <taxon>Helicoidea</taxon>
        <taxon>Geomitridae</taxon>
        <taxon>Candidula</taxon>
    </lineage>
</organism>
<name>A0A8S3ZWP3_9EUPU</name>
<gene>
    <name evidence="1" type="ORF">CUNI_LOCUS18030</name>
</gene>
<evidence type="ECO:0008006" key="3">
    <source>
        <dbReference type="Google" id="ProtNLM"/>
    </source>
</evidence>
<evidence type="ECO:0000313" key="1">
    <source>
        <dbReference type="EMBL" id="CAG5132472.1"/>
    </source>
</evidence>
<protein>
    <recommendedName>
        <fullName evidence="3">Profilin</fullName>
    </recommendedName>
</protein>
<comment type="caution">
    <text evidence="1">The sequence shown here is derived from an EMBL/GenBank/DDBJ whole genome shotgun (WGS) entry which is preliminary data.</text>
</comment>
<proteinExistence type="predicted"/>
<dbReference type="Proteomes" id="UP000678393">
    <property type="component" value="Unassembled WGS sequence"/>
</dbReference>
<sequence length="109" mass="11975">KVTHAFITNNEGEVLAKTAKCSVTAQDINSILFSLFSSYRGMVKITVFSDVYTCFKHDEHSLVGRASTDIFVARRGQQSIVVGFCDALTPGSCVKEVQEISELLNKRGL</sequence>
<dbReference type="GO" id="GO:0003779">
    <property type="term" value="F:actin binding"/>
    <property type="evidence" value="ECO:0007669"/>
    <property type="project" value="InterPro"/>
</dbReference>
<dbReference type="EMBL" id="CAJHNH020005401">
    <property type="protein sequence ID" value="CAG5132472.1"/>
    <property type="molecule type" value="Genomic_DNA"/>
</dbReference>
<evidence type="ECO:0000313" key="2">
    <source>
        <dbReference type="Proteomes" id="UP000678393"/>
    </source>
</evidence>
<feature type="non-terminal residue" evidence="1">
    <location>
        <position position="1"/>
    </location>
</feature>
<dbReference type="InterPro" id="IPR036140">
    <property type="entry name" value="PFN_sf"/>
</dbReference>
<dbReference type="AlphaFoldDB" id="A0A8S3ZWP3"/>
<dbReference type="OrthoDB" id="6163174at2759"/>
<keyword evidence="2" id="KW-1185">Reference proteome</keyword>
<dbReference type="Pfam" id="PF00235">
    <property type="entry name" value="Profilin"/>
    <property type="match status" value="1"/>
</dbReference>
<dbReference type="SUPFAM" id="SSF55770">
    <property type="entry name" value="Profilin (actin-binding protein)"/>
    <property type="match status" value="1"/>
</dbReference>
<dbReference type="InterPro" id="IPR048278">
    <property type="entry name" value="PFN"/>
</dbReference>
<reference evidence="1" key="1">
    <citation type="submission" date="2021-04" db="EMBL/GenBank/DDBJ databases">
        <authorList>
            <consortium name="Molecular Ecology Group"/>
        </authorList>
    </citation>
    <scope>NUCLEOTIDE SEQUENCE</scope>
</reference>
<accession>A0A8S3ZWP3</accession>